<dbReference type="AlphaFoldDB" id="A0A9Q0CNR0"/>
<dbReference type="Pfam" id="PF00892">
    <property type="entry name" value="EamA"/>
    <property type="match status" value="1"/>
</dbReference>
<dbReference type="Proteomes" id="UP001151287">
    <property type="component" value="Unassembled WGS sequence"/>
</dbReference>
<proteinExistence type="inferred from homology"/>
<evidence type="ECO:0000256" key="6">
    <source>
        <dbReference type="RuleBase" id="RU363077"/>
    </source>
</evidence>
<comment type="caution">
    <text evidence="8">The sequence shown here is derived from an EMBL/GenBank/DDBJ whole genome shotgun (WGS) entry which is preliminary data.</text>
</comment>
<keyword evidence="3 6" id="KW-0812">Transmembrane</keyword>
<feature type="transmembrane region" description="Helical" evidence="6">
    <location>
        <begin position="141"/>
        <end position="163"/>
    </location>
</feature>
<comment type="subcellular location">
    <subcellularLocation>
        <location evidence="1 6">Membrane</location>
        <topology evidence="1 6">Multi-pass membrane protein</topology>
    </subcellularLocation>
</comment>
<name>A0A9Q0CNR0_9POAL</name>
<accession>A0A9Q0CNR0</accession>
<dbReference type="OrthoDB" id="1728340at2759"/>
<evidence type="ECO:0000259" key="7">
    <source>
        <dbReference type="Pfam" id="PF00892"/>
    </source>
</evidence>
<sequence>MVFVQLGLAGLTILGDLALNDGMTPFTFVVYRHLIAALLIMPFALSRERPVMDQNMFFFGMRGTSATITSTMANLLPAITFSFACILRIERVNWSESSSKLKILGAVISVAGAVLMALYKGQCLVRGISVGNVYHRGPTKFNSVSGFFLLIGSFYSWSAYMILQTLVLKDYPFELTVVGLTCVSGTILGIAAEIIFEHNVSAWKLHLGWKLYAIIYAGIFISGMSFCIQGYVTMEKGPVFVTAFSPLSMIVVSIFGIFFLEEDLLVGRLIGAIVITLGLYMVIWGKRGDNRRVNRVTPQEVVLPQIPIVLPKKDNVLLSHNANGSLANIQNLV</sequence>
<dbReference type="GO" id="GO:0016020">
    <property type="term" value="C:membrane"/>
    <property type="evidence" value="ECO:0007669"/>
    <property type="project" value="UniProtKB-SubCell"/>
</dbReference>
<protein>
    <recommendedName>
        <fullName evidence="6">WAT1-related protein</fullName>
    </recommendedName>
</protein>
<evidence type="ECO:0000256" key="5">
    <source>
        <dbReference type="ARBA" id="ARBA00023136"/>
    </source>
</evidence>
<comment type="similarity">
    <text evidence="2 6">Belongs to the drug/metabolite transporter (DMT) superfamily. Plant drug/metabolite exporter (P-DME) (TC 2.A.7.4) family.</text>
</comment>
<evidence type="ECO:0000256" key="4">
    <source>
        <dbReference type="ARBA" id="ARBA00022989"/>
    </source>
</evidence>
<feature type="transmembrane region" description="Helical" evidence="6">
    <location>
        <begin position="239"/>
        <end position="259"/>
    </location>
</feature>
<evidence type="ECO:0000256" key="2">
    <source>
        <dbReference type="ARBA" id="ARBA00007635"/>
    </source>
</evidence>
<dbReference type="SUPFAM" id="SSF103481">
    <property type="entry name" value="Multidrug resistance efflux transporter EmrE"/>
    <property type="match status" value="2"/>
</dbReference>
<evidence type="ECO:0000256" key="3">
    <source>
        <dbReference type="ARBA" id="ARBA00022692"/>
    </source>
</evidence>
<dbReference type="GO" id="GO:0022857">
    <property type="term" value="F:transmembrane transporter activity"/>
    <property type="evidence" value="ECO:0007669"/>
    <property type="project" value="InterPro"/>
</dbReference>
<dbReference type="InterPro" id="IPR037185">
    <property type="entry name" value="EmrE-like"/>
</dbReference>
<dbReference type="InterPro" id="IPR000620">
    <property type="entry name" value="EamA_dom"/>
</dbReference>
<organism evidence="8 9">
    <name type="scientific">Rhynchospora breviuscula</name>
    <dbReference type="NCBI Taxonomy" id="2022672"/>
    <lineage>
        <taxon>Eukaryota</taxon>
        <taxon>Viridiplantae</taxon>
        <taxon>Streptophyta</taxon>
        <taxon>Embryophyta</taxon>
        <taxon>Tracheophyta</taxon>
        <taxon>Spermatophyta</taxon>
        <taxon>Magnoliopsida</taxon>
        <taxon>Liliopsida</taxon>
        <taxon>Poales</taxon>
        <taxon>Cyperaceae</taxon>
        <taxon>Cyperoideae</taxon>
        <taxon>Rhynchosporeae</taxon>
        <taxon>Rhynchospora</taxon>
    </lineage>
</organism>
<evidence type="ECO:0000313" key="9">
    <source>
        <dbReference type="Proteomes" id="UP001151287"/>
    </source>
</evidence>
<feature type="domain" description="EamA" evidence="7">
    <location>
        <begin position="145"/>
        <end position="283"/>
    </location>
</feature>
<evidence type="ECO:0000313" key="8">
    <source>
        <dbReference type="EMBL" id="KAJ1697070.1"/>
    </source>
</evidence>
<keyword evidence="9" id="KW-1185">Reference proteome</keyword>
<dbReference type="EMBL" id="JAMQYH010000002">
    <property type="protein sequence ID" value="KAJ1697070.1"/>
    <property type="molecule type" value="Genomic_DNA"/>
</dbReference>
<keyword evidence="5 6" id="KW-0472">Membrane</keyword>
<gene>
    <name evidence="8" type="ORF">LUZ63_005582</name>
</gene>
<feature type="transmembrane region" description="Helical" evidence="6">
    <location>
        <begin position="265"/>
        <end position="285"/>
    </location>
</feature>
<keyword evidence="4 6" id="KW-1133">Transmembrane helix</keyword>
<feature type="transmembrane region" description="Helical" evidence="6">
    <location>
        <begin position="28"/>
        <end position="45"/>
    </location>
</feature>
<feature type="transmembrane region" description="Helical" evidence="6">
    <location>
        <begin position="211"/>
        <end position="232"/>
    </location>
</feature>
<dbReference type="InterPro" id="IPR030184">
    <property type="entry name" value="WAT1-related"/>
</dbReference>
<evidence type="ECO:0000256" key="1">
    <source>
        <dbReference type="ARBA" id="ARBA00004141"/>
    </source>
</evidence>
<dbReference type="PANTHER" id="PTHR31218">
    <property type="entry name" value="WAT1-RELATED PROTEIN"/>
    <property type="match status" value="1"/>
</dbReference>
<feature type="transmembrane region" description="Helical" evidence="6">
    <location>
        <begin position="66"/>
        <end position="89"/>
    </location>
</feature>
<reference evidence="8" key="1">
    <citation type="journal article" date="2022" name="Cell">
        <title>Repeat-based holocentromeres influence genome architecture and karyotype evolution.</title>
        <authorList>
            <person name="Hofstatter P.G."/>
            <person name="Thangavel G."/>
            <person name="Lux T."/>
            <person name="Neumann P."/>
            <person name="Vondrak T."/>
            <person name="Novak P."/>
            <person name="Zhang M."/>
            <person name="Costa L."/>
            <person name="Castellani M."/>
            <person name="Scott A."/>
            <person name="Toegelov H."/>
            <person name="Fuchs J."/>
            <person name="Mata-Sucre Y."/>
            <person name="Dias Y."/>
            <person name="Vanzela A.L.L."/>
            <person name="Huettel B."/>
            <person name="Almeida C.C.S."/>
            <person name="Simkova H."/>
            <person name="Souza G."/>
            <person name="Pedrosa-Harand A."/>
            <person name="Macas J."/>
            <person name="Mayer K.F.X."/>
            <person name="Houben A."/>
            <person name="Marques A."/>
        </authorList>
    </citation>
    <scope>NUCLEOTIDE SEQUENCE</scope>
    <source>
        <strain evidence="8">RhyBre1mFocal</strain>
    </source>
</reference>
<feature type="transmembrane region" description="Helical" evidence="6">
    <location>
        <begin position="101"/>
        <end position="120"/>
    </location>
</feature>